<proteinExistence type="predicted"/>
<protein>
    <submittedName>
        <fullName evidence="7">Putative C4-methyl sterol oxidase</fullName>
    </submittedName>
</protein>
<evidence type="ECO:0000256" key="5">
    <source>
        <dbReference type="SAM" id="Phobius"/>
    </source>
</evidence>
<feature type="domain" description="Fatty acid hydroxylase" evidence="6">
    <location>
        <begin position="140"/>
        <end position="275"/>
    </location>
</feature>
<organism evidence="7 8">
    <name type="scientific">Moniliophthora roreri</name>
    <name type="common">Frosty pod rot fungus</name>
    <name type="synonym">Monilia roreri</name>
    <dbReference type="NCBI Taxonomy" id="221103"/>
    <lineage>
        <taxon>Eukaryota</taxon>
        <taxon>Fungi</taxon>
        <taxon>Dikarya</taxon>
        <taxon>Basidiomycota</taxon>
        <taxon>Agaricomycotina</taxon>
        <taxon>Agaricomycetes</taxon>
        <taxon>Agaricomycetidae</taxon>
        <taxon>Agaricales</taxon>
        <taxon>Marasmiineae</taxon>
        <taxon>Marasmiaceae</taxon>
        <taxon>Moniliophthora</taxon>
    </lineage>
</organism>
<evidence type="ECO:0000256" key="4">
    <source>
        <dbReference type="ARBA" id="ARBA00023136"/>
    </source>
</evidence>
<feature type="transmembrane region" description="Helical" evidence="5">
    <location>
        <begin position="34"/>
        <end position="54"/>
    </location>
</feature>
<feature type="transmembrane region" description="Helical" evidence="5">
    <location>
        <begin position="135"/>
        <end position="153"/>
    </location>
</feature>
<gene>
    <name evidence="7" type="ORF">WG66_3571</name>
</gene>
<dbReference type="AlphaFoldDB" id="A0A0W0G623"/>
<dbReference type="Proteomes" id="UP000054988">
    <property type="component" value="Unassembled WGS sequence"/>
</dbReference>
<evidence type="ECO:0000313" key="8">
    <source>
        <dbReference type="Proteomes" id="UP000054988"/>
    </source>
</evidence>
<evidence type="ECO:0000256" key="2">
    <source>
        <dbReference type="ARBA" id="ARBA00022692"/>
    </source>
</evidence>
<keyword evidence="3 5" id="KW-1133">Transmembrane helix</keyword>
<dbReference type="GO" id="GO:0016491">
    <property type="term" value="F:oxidoreductase activity"/>
    <property type="evidence" value="ECO:0007669"/>
    <property type="project" value="InterPro"/>
</dbReference>
<evidence type="ECO:0000256" key="3">
    <source>
        <dbReference type="ARBA" id="ARBA00022989"/>
    </source>
</evidence>
<dbReference type="InterPro" id="IPR050307">
    <property type="entry name" value="Sterol_Desaturase_Related"/>
</dbReference>
<dbReference type="eggNOG" id="KOG0873">
    <property type="taxonomic scope" value="Eukaryota"/>
</dbReference>
<keyword evidence="2 5" id="KW-0812">Transmembrane</keyword>
<feature type="transmembrane region" description="Helical" evidence="5">
    <location>
        <begin position="200"/>
        <end position="220"/>
    </location>
</feature>
<evidence type="ECO:0000259" key="6">
    <source>
        <dbReference type="Pfam" id="PF04116"/>
    </source>
</evidence>
<comment type="subcellular location">
    <subcellularLocation>
        <location evidence="1">Membrane</location>
    </subcellularLocation>
</comment>
<accession>A0A0W0G623</accession>
<dbReference type="EMBL" id="LATX01001064">
    <property type="protein sequence ID" value="KTB43845.1"/>
    <property type="molecule type" value="Genomic_DNA"/>
</dbReference>
<dbReference type="GO" id="GO:0016020">
    <property type="term" value="C:membrane"/>
    <property type="evidence" value="ECO:0007669"/>
    <property type="project" value="UniProtKB-SubCell"/>
</dbReference>
<dbReference type="InterPro" id="IPR006694">
    <property type="entry name" value="Fatty_acid_hydroxylase"/>
</dbReference>
<evidence type="ECO:0000313" key="7">
    <source>
        <dbReference type="EMBL" id="KTB43845.1"/>
    </source>
</evidence>
<reference evidence="7 8" key="1">
    <citation type="submission" date="2015-12" db="EMBL/GenBank/DDBJ databases">
        <title>Draft genome sequence of Moniliophthora roreri, the causal agent of frosty pod rot of cacao.</title>
        <authorList>
            <person name="Aime M.C."/>
            <person name="Diaz-Valderrama J.R."/>
            <person name="Kijpornyongpan T."/>
            <person name="Phillips-Mora W."/>
        </authorList>
    </citation>
    <scope>NUCLEOTIDE SEQUENCE [LARGE SCALE GENOMIC DNA]</scope>
    <source>
        <strain evidence="7 8">MCA 2952</strain>
    </source>
</reference>
<keyword evidence="4 5" id="KW-0472">Membrane</keyword>
<name>A0A0W0G623_MONRR</name>
<dbReference type="GO" id="GO:0005506">
    <property type="term" value="F:iron ion binding"/>
    <property type="evidence" value="ECO:0007669"/>
    <property type="project" value="InterPro"/>
</dbReference>
<dbReference type="PANTHER" id="PTHR11863">
    <property type="entry name" value="STEROL DESATURASE"/>
    <property type="match status" value="1"/>
</dbReference>
<comment type="caution">
    <text evidence="7">The sequence shown here is derived from an EMBL/GenBank/DDBJ whole genome shotgun (WGS) entry which is preliminary data.</text>
</comment>
<sequence length="333" mass="39097">MTLNATIAAAPDIYEQLYSGVDYSSLNWWEQQWVAWYVWIGNPVIATGLLSFLMHEIVYFGRSLPWIIIDAIPYFRRWKLQPNKIPTPQEQWECTKQVLLAHFTVELPTIWLFHPLAEAVGMKTYHVPFPHWQTMLWQIFFFMFFEDLFHFVAHRALHTPLLYKHIHKLHHKYSAPFGLAAEYAHPAEVMILGAGTLGGSLFLCMFTEVHFITFFIWVILKLFQAIDAHSGYDFPWSLQHILPFWSGADHHDFHHMAFTNNYATSFRWWDYIFGTDDKYHAYQRRLAEAKKAAKTGDRAELMAIEKRLLDEVLAEGEKEEARVVNSKSSLKVE</sequence>
<evidence type="ECO:0000256" key="1">
    <source>
        <dbReference type="ARBA" id="ARBA00004370"/>
    </source>
</evidence>
<dbReference type="Pfam" id="PF04116">
    <property type="entry name" value="FA_hydroxylase"/>
    <property type="match status" value="1"/>
</dbReference>
<dbReference type="GO" id="GO:0008610">
    <property type="term" value="P:lipid biosynthetic process"/>
    <property type="evidence" value="ECO:0007669"/>
    <property type="project" value="InterPro"/>
</dbReference>